<dbReference type="NCBIfam" id="TIGR01640">
    <property type="entry name" value="F_box_assoc_1"/>
    <property type="match status" value="1"/>
</dbReference>
<organism evidence="2 3">
    <name type="scientific">Morus notabilis</name>
    <dbReference type="NCBI Taxonomy" id="981085"/>
    <lineage>
        <taxon>Eukaryota</taxon>
        <taxon>Viridiplantae</taxon>
        <taxon>Streptophyta</taxon>
        <taxon>Embryophyta</taxon>
        <taxon>Tracheophyta</taxon>
        <taxon>Spermatophyta</taxon>
        <taxon>Magnoliopsida</taxon>
        <taxon>eudicotyledons</taxon>
        <taxon>Gunneridae</taxon>
        <taxon>Pentapetalae</taxon>
        <taxon>rosids</taxon>
        <taxon>fabids</taxon>
        <taxon>Rosales</taxon>
        <taxon>Moraceae</taxon>
        <taxon>Moreae</taxon>
        <taxon>Morus</taxon>
    </lineage>
</organism>
<dbReference type="PANTHER" id="PTHR31111:SF136">
    <property type="entry name" value="F-BOX ASSOCIATED DOMAIN-CONTAINING PROTEIN"/>
    <property type="match status" value="1"/>
</dbReference>
<dbReference type="OrthoDB" id="1918594at2759"/>
<dbReference type="eggNOG" id="ENOG502SSN5">
    <property type="taxonomic scope" value="Eukaryota"/>
</dbReference>
<dbReference type="PANTHER" id="PTHR31111">
    <property type="entry name" value="BNAA05G37150D PROTEIN-RELATED"/>
    <property type="match status" value="1"/>
</dbReference>
<proteinExistence type="predicted"/>
<dbReference type="Pfam" id="PF08268">
    <property type="entry name" value="FBA_3"/>
    <property type="match status" value="1"/>
</dbReference>
<dbReference type="AlphaFoldDB" id="W9QH12"/>
<dbReference type="SUPFAM" id="SSF81383">
    <property type="entry name" value="F-box domain"/>
    <property type="match status" value="1"/>
</dbReference>
<accession>W9QH12</accession>
<name>W9QH12_9ROSA</name>
<dbReference type="KEGG" id="mnt:21406977"/>
<protein>
    <recommendedName>
        <fullName evidence="1">F-box associated beta-propeller type 3 domain-containing protein</fullName>
    </recommendedName>
</protein>
<gene>
    <name evidence="2" type="ORF">L484_024231</name>
</gene>
<evidence type="ECO:0000313" key="2">
    <source>
        <dbReference type="EMBL" id="EXB37305.1"/>
    </source>
</evidence>
<keyword evidence="3" id="KW-1185">Reference proteome</keyword>
<reference evidence="3" key="1">
    <citation type="submission" date="2013-01" db="EMBL/GenBank/DDBJ databases">
        <title>Draft Genome Sequence of a Mulberry Tree, Morus notabilis C.K. Schneid.</title>
        <authorList>
            <person name="He N."/>
            <person name="Zhao S."/>
        </authorList>
    </citation>
    <scope>NUCLEOTIDE SEQUENCE</scope>
</reference>
<dbReference type="InterPro" id="IPR013187">
    <property type="entry name" value="F-box-assoc_dom_typ3"/>
</dbReference>
<dbReference type="InterPro" id="IPR036047">
    <property type="entry name" value="F-box-like_dom_sf"/>
</dbReference>
<evidence type="ECO:0000259" key="1">
    <source>
        <dbReference type="Pfam" id="PF08268"/>
    </source>
</evidence>
<dbReference type="EMBL" id="KE343612">
    <property type="protein sequence ID" value="EXB37305.1"/>
    <property type="molecule type" value="Genomic_DNA"/>
</dbReference>
<sequence>MGNGRTILKENKKELHHDHLDETVLYEIFTRLPQECLAELRYACKTFHKWTSWSKFVADSFHLSRPALLVQVPGNLRSKAFKTRFLELDSEGLGFKNKKFGMSKMGKARSTCNGLLLVNDTNKEKCLVVMNVLTKCYVAIPFCPSHCKHEACGLALVFNPHDKVYKVVHVYNAGFGFEIFTLGCSGNEWKVIPGPFSGPGEQPFGAQFRWSDPLSTNGQLILHWDVDSREYIISFDTSEETFRRTCYPCRFEEGTGTLLETGGNLSFAHRSSSTQFDVWVLEDFERQVWNKSYSVLAESISYTSQEINALPSFENLVPLFSLRDGEIMLFRHKSSPCWYLFEKKLRVLKKLSGMPVKTTPKLLLYKSSLVRWKNKEELLVRETI</sequence>
<dbReference type="Proteomes" id="UP000030645">
    <property type="component" value="Unassembled WGS sequence"/>
</dbReference>
<dbReference type="InterPro" id="IPR017451">
    <property type="entry name" value="F-box-assoc_interact_dom"/>
</dbReference>
<evidence type="ECO:0000313" key="3">
    <source>
        <dbReference type="Proteomes" id="UP000030645"/>
    </source>
</evidence>
<feature type="domain" description="F-box associated beta-propeller type 3" evidence="1">
    <location>
        <begin position="107"/>
        <end position="308"/>
    </location>
</feature>